<sequence>MAVSRRSVLKGSSAAAAASVVGAAGEAAAAQAPATAPAGQPSTGPLLQSRPHRLGAPGVLGVHLQFGTDPATEMTVSWITPQSVRRPQVRLGSPDGGHGRVAEAETRTYRDALSKEEVYVHHARLTGLRPATTYLYSAGHDGATPETGSFTTAPRGRSAFTFTSFGDQATPNLRRVIHLPDGVPSPVNRFPLYSSSQVGSPASADIVSAVERVAPLFNLINGDLCYASVAGAWGTSRPATWADWFINNSRSTRLRPWMPCAGNHENEKGNGPIGAAGYQTYFSLPGSSAASDEETRGMWYAFTVGAVRFISLANDEVALQDGGDTYIHGYSGGAQRRWLERELKAARADRGVDWIVVCMHQPMISSTRSAGSDLGIREAWGPLFDQYGVDLVVCGHEHHYERSHPLRGTLPNDARTPIPVSTRTDVIDTGKGTVHMVIGAGGNIATTQDDMFDTPQARVIMGLSDKVTSSGHKEPVYVTEDAPWAAVRDHKYTHGFAAFDVDPGDRHEGRTRIRVTYYTFGGPHGDLTPVDTFTLERSRSDAHRA</sequence>
<dbReference type="PANTHER" id="PTHR22953">
    <property type="entry name" value="ACID PHOSPHATASE RELATED"/>
    <property type="match status" value="1"/>
</dbReference>
<dbReference type="RefSeq" id="WP_126917680.1">
    <property type="nucleotide sequence ID" value="NZ_CP034587.1"/>
</dbReference>
<dbReference type="SUPFAM" id="SSF49363">
    <property type="entry name" value="Purple acid phosphatase, N-terminal domain"/>
    <property type="match status" value="1"/>
</dbReference>
<gene>
    <name evidence="6" type="ORF">EKH77_32120</name>
</gene>
<feature type="compositionally biased region" description="Low complexity" evidence="2">
    <location>
        <begin position="32"/>
        <end position="45"/>
    </location>
</feature>
<dbReference type="Gene3D" id="2.60.40.380">
    <property type="entry name" value="Purple acid phosphatase-like, N-terminal"/>
    <property type="match status" value="1"/>
</dbReference>
<name>A0A3Q9G4D6_STRLT</name>
<dbReference type="Pfam" id="PF16656">
    <property type="entry name" value="Pur_ac_phosph_N"/>
    <property type="match status" value="1"/>
</dbReference>
<dbReference type="EMBL" id="CP034587">
    <property type="protein sequence ID" value="AZQ75178.1"/>
    <property type="molecule type" value="Genomic_DNA"/>
</dbReference>
<dbReference type="InterPro" id="IPR039331">
    <property type="entry name" value="PAPs-like"/>
</dbReference>
<evidence type="ECO:0000259" key="4">
    <source>
        <dbReference type="Pfam" id="PF00149"/>
    </source>
</evidence>
<feature type="signal peptide" evidence="3">
    <location>
        <begin position="1"/>
        <end position="23"/>
    </location>
</feature>
<feature type="chain" id="PRO_5039627096" evidence="3">
    <location>
        <begin position="24"/>
        <end position="545"/>
    </location>
</feature>
<feature type="domain" description="Calcineurin-like phosphoesterase" evidence="4">
    <location>
        <begin position="214"/>
        <end position="400"/>
    </location>
</feature>
<dbReference type="PANTHER" id="PTHR22953:SF153">
    <property type="entry name" value="PURPLE ACID PHOSPHATASE"/>
    <property type="match status" value="1"/>
</dbReference>
<evidence type="ECO:0000313" key="7">
    <source>
        <dbReference type="Proteomes" id="UP000267900"/>
    </source>
</evidence>
<dbReference type="OrthoDB" id="9804511at2"/>
<dbReference type="Pfam" id="PF00149">
    <property type="entry name" value="Metallophos"/>
    <property type="match status" value="1"/>
</dbReference>
<dbReference type="InterPro" id="IPR029052">
    <property type="entry name" value="Metallo-depent_PP-like"/>
</dbReference>
<evidence type="ECO:0000256" key="1">
    <source>
        <dbReference type="ARBA" id="ARBA00022729"/>
    </source>
</evidence>
<dbReference type="GO" id="GO:0046872">
    <property type="term" value="F:metal ion binding"/>
    <property type="evidence" value="ECO:0007669"/>
    <property type="project" value="InterPro"/>
</dbReference>
<dbReference type="InterPro" id="IPR015914">
    <property type="entry name" value="PAPs_N"/>
</dbReference>
<evidence type="ECO:0000313" key="6">
    <source>
        <dbReference type="EMBL" id="AZQ75178.1"/>
    </source>
</evidence>
<accession>A0A3Q9G4D6</accession>
<protein>
    <submittedName>
        <fullName evidence="6">Metallophosphoesterase family protein</fullName>
    </submittedName>
</protein>
<reference evidence="6 7" key="1">
    <citation type="submission" date="2018-12" db="EMBL/GenBank/DDBJ databases">
        <title>The whole draft genome of Streptomyce luteoverticillatus CGMCC 15060.</title>
        <authorList>
            <person name="Feng Z."/>
            <person name="Chen G."/>
            <person name="Zhang J."/>
            <person name="Zhu H."/>
            <person name="Yu X."/>
            <person name="Zhang W."/>
            <person name="Zhang X."/>
        </authorList>
    </citation>
    <scope>NUCLEOTIDE SEQUENCE [LARGE SCALE GENOMIC DNA]</scope>
    <source>
        <strain evidence="6 7">CGMCC 15060</strain>
    </source>
</reference>
<keyword evidence="1 3" id="KW-0732">Signal</keyword>
<evidence type="ECO:0000256" key="3">
    <source>
        <dbReference type="SAM" id="SignalP"/>
    </source>
</evidence>
<dbReference type="Gene3D" id="3.60.21.10">
    <property type="match status" value="1"/>
</dbReference>
<dbReference type="Proteomes" id="UP000267900">
    <property type="component" value="Chromosome"/>
</dbReference>
<dbReference type="SUPFAM" id="SSF56300">
    <property type="entry name" value="Metallo-dependent phosphatases"/>
    <property type="match status" value="1"/>
</dbReference>
<dbReference type="InterPro" id="IPR006311">
    <property type="entry name" value="TAT_signal"/>
</dbReference>
<evidence type="ECO:0000259" key="5">
    <source>
        <dbReference type="Pfam" id="PF16656"/>
    </source>
</evidence>
<proteinExistence type="predicted"/>
<organism evidence="6 7">
    <name type="scientific">Streptomyces luteoverticillatus</name>
    <name type="common">Streptoverticillium luteoverticillatus</name>
    <dbReference type="NCBI Taxonomy" id="66425"/>
    <lineage>
        <taxon>Bacteria</taxon>
        <taxon>Bacillati</taxon>
        <taxon>Actinomycetota</taxon>
        <taxon>Actinomycetes</taxon>
        <taxon>Kitasatosporales</taxon>
        <taxon>Streptomycetaceae</taxon>
        <taxon>Streptomyces</taxon>
    </lineage>
</organism>
<dbReference type="PROSITE" id="PS51318">
    <property type="entry name" value="TAT"/>
    <property type="match status" value="1"/>
</dbReference>
<evidence type="ECO:0000256" key="2">
    <source>
        <dbReference type="SAM" id="MobiDB-lite"/>
    </source>
</evidence>
<dbReference type="InterPro" id="IPR008963">
    <property type="entry name" value="Purple_acid_Pase-like_N"/>
</dbReference>
<keyword evidence="7" id="KW-1185">Reference proteome</keyword>
<feature type="region of interest" description="Disordered" evidence="2">
    <location>
        <begin position="32"/>
        <end position="54"/>
    </location>
</feature>
<feature type="domain" description="Purple acid phosphatase N-terminal" evidence="5">
    <location>
        <begin position="61"/>
        <end position="152"/>
    </location>
</feature>
<dbReference type="AlphaFoldDB" id="A0A3Q9G4D6"/>
<dbReference type="GO" id="GO:0003993">
    <property type="term" value="F:acid phosphatase activity"/>
    <property type="evidence" value="ECO:0007669"/>
    <property type="project" value="InterPro"/>
</dbReference>
<dbReference type="InterPro" id="IPR004843">
    <property type="entry name" value="Calcineurin-like_PHP"/>
</dbReference>